<keyword evidence="3" id="KW-1185">Reference proteome</keyword>
<evidence type="ECO:0000313" key="3">
    <source>
        <dbReference type="Proteomes" id="UP001152562"/>
    </source>
</evidence>
<accession>A0A9P0XDQ8</accession>
<reference evidence="2" key="1">
    <citation type="submission" date="2022-05" db="EMBL/GenBank/DDBJ databases">
        <authorList>
            <person name="Okamura Y."/>
        </authorList>
    </citation>
    <scope>NUCLEOTIDE SEQUENCE</scope>
</reference>
<dbReference type="EMBL" id="CALOZG010000013">
    <property type="protein sequence ID" value="CAH4031068.1"/>
    <property type="molecule type" value="Genomic_DNA"/>
</dbReference>
<sequence length="115" mass="12893">MHLCGPVAPLSYARLLYVFVASVSTSYFAITTLPFRVTCLTVNIANVIGSTLHECESDKIDVCCMCVTMVMDVVLHLDGKTFRINMMELDSGGFHHHVALEQMLYRPNEGTHWQV</sequence>
<protein>
    <submittedName>
        <fullName evidence="2">Uncharacterized protein</fullName>
    </submittedName>
</protein>
<keyword evidence="1" id="KW-0812">Transmembrane</keyword>
<dbReference type="AlphaFoldDB" id="A0A9P0XDQ8"/>
<keyword evidence="1" id="KW-1133">Transmembrane helix</keyword>
<name>A0A9P0XDQ8_PIEBR</name>
<keyword evidence="1" id="KW-0472">Membrane</keyword>
<feature type="transmembrane region" description="Helical" evidence="1">
    <location>
        <begin position="12"/>
        <end position="30"/>
    </location>
</feature>
<organism evidence="2 3">
    <name type="scientific">Pieris brassicae</name>
    <name type="common">White butterfly</name>
    <name type="synonym">Large white butterfly</name>
    <dbReference type="NCBI Taxonomy" id="7116"/>
    <lineage>
        <taxon>Eukaryota</taxon>
        <taxon>Metazoa</taxon>
        <taxon>Ecdysozoa</taxon>
        <taxon>Arthropoda</taxon>
        <taxon>Hexapoda</taxon>
        <taxon>Insecta</taxon>
        <taxon>Pterygota</taxon>
        <taxon>Neoptera</taxon>
        <taxon>Endopterygota</taxon>
        <taxon>Lepidoptera</taxon>
        <taxon>Glossata</taxon>
        <taxon>Ditrysia</taxon>
        <taxon>Papilionoidea</taxon>
        <taxon>Pieridae</taxon>
        <taxon>Pierinae</taxon>
        <taxon>Pieris</taxon>
    </lineage>
</organism>
<gene>
    <name evidence="2" type="ORF">PIBRA_LOCUS7641</name>
</gene>
<comment type="caution">
    <text evidence="2">The sequence shown here is derived from an EMBL/GenBank/DDBJ whole genome shotgun (WGS) entry which is preliminary data.</text>
</comment>
<evidence type="ECO:0000256" key="1">
    <source>
        <dbReference type="SAM" id="Phobius"/>
    </source>
</evidence>
<dbReference type="Proteomes" id="UP001152562">
    <property type="component" value="Unassembled WGS sequence"/>
</dbReference>
<proteinExistence type="predicted"/>
<evidence type="ECO:0000313" key="2">
    <source>
        <dbReference type="EMBL" id="CAH4031068.1"/>
    </source>
</evidence>